<dbReference type="InterPro" id="IPR036980">
    <property type="entry name" value="RNase_P/MRP_Rpp29_sf"/>
</dbReference>
<dbReference type="AlphaFoldDB" id="A0AAV0BJV7"/>
<dbReference type="GO" id="GO:0033204">
    <property type="term" value="F:ribonuclease P RNA binding"/>
    <property type="evidence" value="ECO:0007669"/>
    <property type="project" value="InterPro"/>
</dbReference>
<dbReference type="PIRSF" id="PIRSF027081">
    <property type="entry name" value="RNase_P/MRP_p29_subunit"/>
    <property type="match status" value="1"/>
</dbReference>
<comment type="caution">
    <text evidence="4">The sequence shown here is derived from an EMBL/GenBank/DDBJ whole genome shotgun (WGS) entry which is preliminary data.</text>
</comment>
<dbReference type="SMART" id="SM00538">
    <property type="entry name" value="POP4"/>
    <property type="match status" value="1"/>
</dbReference>
<dbReference type="InterPro" id="IPR023534">
    <property type="entry name" value="Rof/RNase_P-like"/>
</dbReference>
<dbReference type="SUPFAM" id="SSF101744">
    <property type="entry name" value="Rof/RNase P subunit-like"/>
    <property type="match status" value="1"/>
</dbReference>
<keyword evidence="3" id="KW-0819">tRNA processing</keyword>
<dbReference type="EMBL" id="CALTRL010005821">
    <property type="protein sequence ID" value="CAH7686873.1"/>
    <property type="molecule type" value="Genomic_DNA"/>
</dbReference>
<evidence type="ECO:0000256" key="1">
    <source>
        <dbReference type="ARBA" id="ARBA00004123"/>
    </source>
</evidence>
<accession>A0AAV0BJV7</accession>
<evidence type="ECO:0000313" key="5">
    <source>
        <dbReference type="Proteomes" id="UP001153365"/>
    </source>
</evidence>
<dbReference type="GO" id="GO:0005634">
    <property type="term" value="C:nucleus"/>
    <property type="evidence" value="ECO:0007669"/>
    <property type="project" value="UniProtKB-SubCell"/>
</dbReference>
<name>A0AAV0BJV7_PHAPC</name>
<dbReference type="InterPro" id="IPR016848">
    <property type="entry name" value="RNase_P/MRP_Rpp29-subunit"/>
</dbReference>
<evidence type="ECO:0000256" key="2">
    <source>
        <dbReference type="ARBA" id="ARBA00006181"/>
    </source>
</evidence>
<reference evidence="4" key="1">
    <citation type="submission" date="2022-06" db="EMBL/GenBank/DDBJ databases">
        <authorList>
            <consortium name="SYNGENTA / RWTH Aachen University"/>
        </authorList>
    </citation>
    <scope>NUCLEOTIDE SEQUENCE</scope>
</reference>
<sequence>MQDIYSEPKILKKSRKRNIDQVEKDSTSVKSLIDKITHNRIKDLEFNVNNKVLNKHLNLHEPSINQKLKNQNQFKTQAKKISKSEARQKDYLELEQLIRVEQKSYRYEDFLQLNSLWTGYMHELLEISPIPKQGGSVEASNVTLSRIISNPSIVQSKLTKADFHGAFLSVNKSKNPTLVGQTGIVFQETEQAFKIINSEDQIKLLPKNHSIFEISITIEQDEMMITDRFSNYSLVQKKTLKFRIIGNCFRFRSNDRVNKKFKFKSNFEL</sequence>
<dbReference type="PANTHER" id="PTHR13348">
    <property type="entry name" value="RIBONUCLEASE P SUBUNIT P29"/>
    <property type="match status" value="1"/>
</dbReference>
<dbReference type="Pfam" id="PF01868">
    <property type="entry name" value="RNase_P-MRP_p29"/>
    <property type="match status" value="1"/>
</dbReference>
<evidence type="ECO:0000256" key="3">
    <source>
        <dbReference type="PIRNR" id="PIRNR027081"/>
    </source>
</evidence>
<gene>
    <name evidence="4" type="ORF">PPACK8108_LOCUS21580</name>
</gene>
<dbReference type="Proteomes" id="UP001153365">
    <property type="component" value="Unassembled WGS sequence"/>
</dbReference>
<evidence type="ECO:0000313" key="4">
    <source>
        <dbReference type="EMBL" id="CAH7686873.1"/>
    </source>
</evidence>
<dbReference type="GO" id="GO:0006364">
    <property type="term" value="P:rRNA processing"/>
    <property type="evidence" value="ECO:0007669"/>
    <property type="project" value="TreeGrafter"/>
</dbReference>
<comment type="subcellular location">
    <subcellularLocation>
        <location evidence="1">Nucleus</location>
    </subcellularLocation>
</comment>
<organism evidence="4 5">
    <name type="scientific">Phakopsora pachyrhizi</name>
    <name type="common">Asian soybean rust disease fungus</name>
    <dbReference type="NCBI Taxonomy" id="170000"/>
    <lineage>
        <taxon>Eukaryota</taxon>
        <taxon>Fungi</taxon>
        <taxon>Dikarya</taxon>
        <taxon>Basidiomycota</taxon>
        <taxon>Pucciniomycotina</taxon>
        <taxon>Pucciniomycetes</taxon>
        <taxon>Pucciniales</taxon>
        <taxon>Phakopsoraceae</taxon>
        <taxon>Phakopsora</taxon>
    </lineage>
</organism>
<protein>
    <recommendedName>
        <fullName evidence="3">Ribonuclease P protein subunit</fullName>
    </recommendedName>
</protein>
<dbReference type="GO" id="GO:0030677">
    <property type="term" value="C:ribonuclease P complex"/>
    <property type="evidence" value="ECO:0007669"/>
    <property type="project" value="InterPro"/>
</dbReference>
<dbReference type="GO" id="GO:0001682">
    <property type="term" value="P:tRNA 5'-leader removal"/>
    <property type="evidence" value="ECO:0007669"/>
    <property type="project" value="InterPro"/>
</dbReference>
<dbReference type="PANTHER" id="PTHR13348:SF0">
    <property type="entry name" value="RIBONUCLEASE P PROTEIN SUBUNIT P29"/>
    <property type="match status" value="1"/>
</dbReference>
<dbReference type="GO" id="GO:0000172">
    <property type="term" value="C:ribonuclease MRP complex"/>
    <property type="evidence" value="ECO:0007669"/>
    <property type="project" value="InterPro"/>
</dbReference>
<proteinExistence type="inferred from homology"/>
<keyword evidence="5" id="KW-1185">Reference proteome</keyword>
<dbReference type="InterPro" id="IPR002730">
    <property type="entry name" value="Rpp29/RNP1"/>
</dbReference>
<dbReference type="Gene3D" id="2.30.30.210">
    <property type="entry name" value="Ribonuclease P/MRP, subunit p29"/>
    <property type="match status" value="1"/>
</dbReference>
<keyword evidence="3" id="KW-0539">Nucleus</keyword>
<comment type="similarity">
    <text evidence="2">Belongs to the eukaryotic/archaeal RNase P protein component 1 family.</text>
</comment>